<dbReference type="EMBL" id="JAMYWD010000012">
    <property type="protein sequence ID" value="KAJ4953873.1"/>
    <property type="molecule type" value="Genomic_DNA"/>
</dbReference>
<protein>
    <submittedName>
        <fullName evidence="2">Uncharacterized protein</fullName>
    </submittedName>
</protein>
<feature type="compositionally biased region" description="Low complexity" evidence="1">
    <location>
        <begin position="57"/>
        <end position="74"/>
    </location>
</feature>
<evidence type="ECO:0000313" key="2">
    <source>
        <dbReference type="EMBL" id="KAJ4953873.1"/>
    </source>
</evidence>
<evidence type="ECO:0000256" key="1">
    <source>
        <dbReference type="SAM" id="MobiDB-lite"/>
    </source>
</evidence>
<reference evidence="2" key="1">
    <citation type="journal article" date="2023" name="Plant J.">
        <title>The genome of the king protea, Protea cynaroides.</title>
        <authorList>
            <person name="Chang J."/>
            <person name="Duong T.A."/>
            <person name="Schoeman C."/>
            <person name="Ma X."/>
            <person name="Roodt D."/>
            <person name="Barker N."/>
            <person name="Li Z."/>
            <person name="Van de Peer Y."/>
            <person name="Mizrachi E."/>
        </authorList>
    </citation>
    <scope>NUCLEOTIDE SEQUENCE</scope>
    <source>
        <tissue evidence="2">Young leaves</tissue>
    </source>
</reference>
<accession>A0A9Q0GWG7</accession>
<name>A0A9Q0GWG7_9MAGN</name>
<evidence type="ECO:0000313" key="3">
    <source>
        <dbReference type="Proteomes" id="UP001141806"/>
    </source>
</evidence>
<feature type="compositionally biased region" description="Polar residues" evidence="1">
    <location>
        <begin position="1"/>
        <end position="11"/>
    </location>
</feature>
<keyword evidence="3" id="KW-1185">Reference proteome</keyword>
<proteinExistence type="predicted"/>
<dbReference type="OrthoDB" id="1939700at2759"/>
<feature type="compositionally biased region" description="Basic and acidic residues" evidence="1">
    <location>
        <begin position="40"/>
        <end position="50"/>
    </location>
</feature>
<feature type="region of interest" description="Disordered" evidence="1">
    <location>
        <begin position="1"/>
        <end position="116"/>
    </location>
</feature>
<organism evidence="2 3">
    <name type="scientific">Protea cynaroides</name>
    <dbReference type="NCBI Taxonomy" id="273540"/>
    <lineage>
        <taxon>Eukaryota</taxon>
        <taxon>Viridiplantae</taxon>
        <taxon>Streptophyta</taxon>
        <taxon>Embryophyta</taxon>
        <taxon>Tracheophyta</taxon>
        <taxon>Spermatophyta</taxon>
        <taxon>Magnoliopsida</taxon>
        <taxon>Proteales</taxon>
        <taxon>Proteaceae</taxon>
        <taxon>Protea</taxon>
    </lineage>
</organism>
<sequence length="116" mass="12651">MGMDIANNTRNRANKGDSPTIKSQKTRRDESTPSCSPRLRFLEPKNKPDQSSHNPKSQPTPSQTASLSSSTSITFAHDQPQPKASRKPKAQASSEKREPAAAANASVNIFRSLSKF</sequence>
<dbReference type="Proteomes" id="UP001141806">
    <property type="component" value="Unassembled WGS sequence"/>
</dbReference>
<feature type="compositionally biased region" description="Polar residues" evidence="1">
    <location>
        <begin position="105"/>
        <end position="116"/>
    </location>
</feature>
<gene>
    <name evidence="2" type="ORF">NE237_030705</name>
</gene>
<comment type="caution">
    <text evidence="2">The sequence shown here is derived from an EMBL/GenBank/DDBJ whole genome shotgun (WGS) entry which is preliminary data.</text>
</comment>
<dbReference type="AlphaFoldDB" id="A0A9Q0GWG7"/>